<comment type="pathway">
    <text evidence="3">Protein modification; protein glycosylation.</text>
</comment>
<dbReference type="GO" id="GO:0004378">
    <property type="term" value="F:GDP-Man:Man(1)GlcNAc(2)-PP-Dol alpha-1,3-mannosyltransferase activity"/>
    <property type="evidence" value="ECO:0007669"/>
    <property type="project" value="UniProtKB-UniRule"/>
</dbReference>
<keyword evidence="3" id="KW-0812">Transmembrane</keyword>
<sequence length="501" mass="56453">MSFLKIFQISTYGLFFIYVFAFSAILNAVFLRCKINVMESYIKRDKEKEKPKEVYKIVFLHPDLGIGGAERLIVDAAVSLQNQKKLPVSVVIVTNRHQPERAFPETVDGTLKVEVRASFLPSSIFGFCKSLCATVRMMCAAFLTCWAYPDTDAFIVDQVSTALPVLDYFAPHTPRLFYCHFPDQLCDGNRKADNTLVARAPGHHNYRKVMNAIEHYGMTKASRVLCNSHFSMDVSLRTFPLIKELVSADPLYPPVTPQVTIPDTLEEPSQRVLNTVTSFTTFVSINRYERKKNIKLAIDAFHETIHRTDLKWDKPPFLIIAGGYDSKLSENKEYEAELRTYALETLKIRDDQISFLRNISAVTKEIILTHMYALIYTPENEHFGIAPVEAMLRGKPVVAVNHGGPVESVKDLLKCPEEAAGILAPPTVKDFSDAMARLVADKTLYAQLGRQGKTRAETEFSTTHCGLKLIEIVEELCSKAEVTISKVLAEKNGTEKKEKKE</sequence>
<dbReference type="VEuPathDB" id="TriTrypDB:ADEAN_000242400"/>
<dbReference type="EMBL" id="LR877148">
    <property type="protein sequence ID" value="CAD2214971.1"/>
    <property type="molecule type" value="Genomic_DNA"/>
</dbReference>
<dbReference type="Gene3D" id="3.40.50.2000">
    <property type="entry name" value="Glycogen Phosphorylase B"/>
    <property type="match status" value="1"/>
</dbReference>
<dbReference type="GO" id="GO:0102704">
    <property type="term" value="F:GDP-Man:Man(2)GlcNAc(2)-PP-Dol alpha-1,6-mannosyltransferase activity"/>
    <property type="evidence" value="ECO:0007669"/>
    <property type="project" value="UniProtKB-UniRule"/>
</dbReference>
<dbReference type="GO" id="GO:0005789">
    <property type="term" value="C:endoplasmic reticulum membrane"/>
    <property type="evidence" value="ECO:0007669"/>
    <property type="project" value="UniProtKB-SubCell"/>
</dbReference>
<comment type="similarity">
    <text evidence="3">Belongs to the glycosyltransferase group 1 family.</text>
</comment>
<keyword evidence="3" id="KW-1133">Transmembrane helix</keyword>
<gene>
    <name evidence="5" type="ORF">ADEAN_000242400</name>
</gene>
<keyword evidence="2 3" id="KW-0808">Transferase</keyword>
<evidence type="ECO:0000256" key="2">
    <source>
        <dbReference type="ARBA" id="ARBA00022679"/>
    </source>
</evidence>
<organism evidence="5 6">
    <name type="scientific">Angomonas deanei</name>
    <dbReference type="NCBI Taxonomy" id="59799"/>
    <lineage>
        <taxon>Eukaryota</taxon>
        <taxon>Discoba</taxon>
        <taxon>Euglenozoa</taxon>
        <taxon>Kinetoplastea</taxon>
        <taxon>Metakinetoplastina</taxon>
        <taxon>Trypanosomatida</taxon>
        <taxon>Trypanosomatidae</taxon>
        <taxon>Strigomonadinae</taxon>
        <taxon>Angomonas</taxon>
    </lineage>
</organism>
<accession>A0A7G2C7F6</accession>
<dbReference type="SUPFAM" id="SSF53756">
    <property type="entry name" value="UDP-Glycosyltransferase/glycogen phosphorylase"/>
    <property type="match status" value="1"/>
</dbReference>
<dbReference type="PANTHER" id="PTHR45918">
    <property type="entry name" value="ALPHA-1,3/1,6-MANNOSYLTRANSFERASE ALG2"/>
    <property type="match status" value="1"/>
</dbReference>
<dbReference type="InterPro" id="IPR001296">
    <property type="entry name" value="Glyco_trans_1"/>
</dbReference>
<dbReference type="AlphaFoldDB" id="A0A7G2C7F6"/>
<dbReference type="PANTHER" id="PTHR45918:SF1">
    <property type="entry name" value="ALPHA-1,3_1,6-MANNOSYLTRANSFERASE ALG2"/>
    <property type="match status" value="1"/>
</dbReference>
<dbReference type="Pfam" id="PF00534">
    <property type="entry name" value="Glycos_transf_1"/>
    <property type="match status" value="1"/>
</dbReference>
<evidence type="ECO:0000259" key="4">
    <source>
        <dbReference type="Pfam" id="PF00534"/>
    </source>
</evidence>
<comment type="catalytic activity">
    <reaction evidence="3">
        <text>an alpha-D-Man-(1-&gt;3)-beta-D-Man-(1-&gt;4)-beta-D-GlcNAc-(1-&gt;4)-alpha-D-GlcNAc-diphospho-di-trans,poly-cis-dolichol + GDP-alpha-D-mannose = an alpha-D-Man-(1-&gt;3)-[alpha-D-Man-(1-&gt;6)]-beta-D-Man-(1-&gt;4)-beta-D-GlcNAc-(1-&gt;4)-alpha-D-GlcNAc-diphospho-di-trans,poly-cis-dolichol + GDP + H(+)</text>
        <dbReference type="Rhea" id="RHEA:29519"/>
        <dbReference type="Rhea" id="RHEA-COMP:19513"/>
        <dbReference type="Rhea" id="RHEA-COMP:19515"/>
        <dbReference type="ChEBI" id="CHEBI:15378"/>
        <dbReference type="ChEBI" id="CHEBI:57527"/>
        <dbReference type="ChEBI" id="CHEBI:58189"/>
        <dbReference type="ChEBI" id="CHEBI:132510"/>
        <dbReference type="ChEBI" id="CHEBI:132511"/>
        <dbReference type="EC" id="2.4.1.257"/>
    </reaction>
    <physiologicalReaction direction="left-to-right" evidence="3">
        <dbReference type="Rhea" id="RHEA:29520"/>
    </physiologicalReaction>
</comment>
<evidence type="ECO:0000313" key="6">
    <source>
        <dbReference type="Proteomes" id="UP000515908"/>
    </source>
</evidence>
<dbReference type="EC" id="2.4.1.257" evidence="3"/>
<keyword evidence="3" id="KW-0472">Membrane</keyword>
<evidence type="ECO:0000313" key="5">
    <source>
        <dbReference type="EMBL" id="CAD2214971.1"/>
    </source>
</evidence>
<dbReference type="UniPathway" id="UPA00378"/>
<dbReference type="InterPro" id="IPR027054">
    <property type="entry name" value="ALG2"/>
</dbReference>
<keyword evidence="6" id="KW-1185">Reference proteome</keyword>
<dbReference type="OrthoDB" id="448893at2759"/>
<protein>
    <recommendedName>
        <fullName evidence="3">Alpha-1,3/1,6-mannosyltransferase ALG2</fullName>
        <ecNumber evidence="3">2.4.1.132</ecNumber>
        <ecNumber evidence="3">2.4.1.257</ecNumber>
    </recommendedName>
    <alternativeName>
        <fullName evidence="3">GDP-Man:Man(1)GlcNAc(2)-PP-Dol alpha-1,3-mannosyltransferase</fullName>
    </alternativeName>
</protein>
<reference evidence="5 6" key="1">
    <citation type="submission" date="2020-08" db="EMBL/GenBank/DDBJ databases">
        <authorList>
            <person name="Newling K."/>
            <person name="Davey J."/>
            <person name="Forrester S."/>
        </authorList>
    </citation>
    <scope>NUCLEOTIDE SEQUENCE [LARGE SCALE GENOMIC DNA]</scope>
    <source>
        <strain evidence="6">Crithidia deanei Carvalho (ATCC PRA-265)</strain>
    </source>
</reference>
<proteinExistence type="inferred from homology"/>
<evidence type="ECO:0000256" key="3">
    <source>
        <dbReference type="RuleBase" id="RU367136"/>
    </source>
</evidence>
<keyword evidence="1 3" id="KW-0328">Glycosyltransferase</keyword>
<name>A0A7G2C7F6_9TRYP</name>
<dbReference type="EC" id="2.4.1.132" evidence="3"/>
<evidence type="ECO:0000256" key="1">
    <source>
        <dbReference type="ARBA" id="ARBA00022676"/>
    </source>
</evidence>
<feature type="transmembrane region" description="Helical" evidence="3">
    <location>
        <begin position="12"/>
        <end position="31"/>
    </location>
</feature>
<comment type="catalytic activity">
    <reaction evidence="3">
        <text>a beta-D-Man-(1-&gt;4)-beta-D-GlcNAc-(1-&gt;4)-alpha-D-GlcNAc-diphospho-di-trans,poly-cis-dolichol + GDP-alpha-D-mannose = an alpha-D-Man-(1-&gt;3)-beta-D-Man-(1-&gt;4)-beta-D-GlcNAc-(1-&gt;4)-alpha-D-GlcNAc-diphospho-di-trans,poly-cis-dolichol + GDP + H(+)</text>
        <dbReference type="Rhea" id="RHEA:29515"/>
        <dbReference type="Rhea" id="RHEA-COMP:19511"/>
        <dbReference type="Rhea" id="RHEA-COMP:19513"/>
        <dbReference type="ChEBI" id="CHEBI:15378"/>
        <dbReference type="ChEBI" id="CHEBI:57527"/>
        <dbReference type="ChEBI" id="CHEBI:58189"/>
        <dbReference type="ChEBI" id="CHEBI:58472"/>
        <dbReference type="ChEBI" id="CHEBI:132510"/>
        <dbReference type="EC" id="2.4.1.132"/>
    </reaction>
    <physiologicalReaction direction="left-to-right" evidence="3">
        <dbReference type="Rhea" id="RHEA:29516"/>
    </physiologicalReaction>
</comment>
<comment type="subcellular location">
    <subcellularLocation>
        <location evidence="3">Endoplasmic reticulum membrane</location>
        <topology evidence="3">Single-pass membrane protein</topology>
    </subcellularLocation>
</comment>
<comment type="function">
    <text evidence="3">Mannosylates Man(2)GlcNAc(2)-dolichol diphosphate and Man(1)GlcNAc(2)-dolichol diphosphate to form Man(3)GlcNAc(2)-dolichol diphosphate.</text>
</comment>
<dbReference type="Proteomes" id="UP000515908">
    <property type="component" value="Chromosome 04"/>
</dbReference>
<feature type="domain" description="Glycosyl transferase family 1" evidence="4">
    <location>
        <begin position="275"/>
        <end position="454"/>
    </location>
</feature>